<sequence length="391" mass="43501">MQLKKKQYQNNNGKLFYKKGGIYLISIVVLFVVIGLLTTVQPTYRFSSKTIANFTSDIDSSIFMNLIGMENRAFKQTLLEESKLPSLSTILFQVATSLKPNDPRSLLRNEIPGFSSFDQDTLIAGVGTDYTNFPIESSAPLEEILQDRVAVIDEDTTKGEEIEKDTSSSAPTTGNRDVVYIYNTHNRESFLPYLPDVANSDSAFHQEVNITNVSDRLAKALEAKGVGAQVDNTDIGLILNKKGMEYWQSYDASREVVEAAVASNKEIEYVFDLHRDSQRREVTTKEINGESYARIIFVVGSDSKNFNKNTELATKLDQLIEKKYPGLSRGVLSKGGPGSNGVYNQDLTDNAMLIEFGGVDNTLEELYRSADAVAEVFSDYYWDAEAVNAAQ</sequence>
<dbReference type="SUPFAM" id="SSF53187">
    <property type="entry name" value="Zn-dependent exopeptidases"/>
    <property type="match status" value="1"/>
</dbReference>
<dbReference type="EMBL" id="PIOC01000014">
    <property type="protein sequence ID" value="RDW19247.1"/>
    <property type="molecule type" value="Genomic_DNA"/>
</dbReference>
<dbReference type="Proteomes" id="UP000257143">
    <property type="component" value="Unassembled WGS sequence"/>
</dbReference>
<evidence type="ECO:0000313" key="3">
    <source>
        <dbReference type="Proteomes" id="UP000257143"/>
    </source>
</evidence>
<dbReference type="RefSeq" id="WP_115772979.1">
    <property type="nucleotide sequence ID" value="NZ_PIOC01000014.1"/>
</dbReference>
<organism evidence="2 3">
    <name type="scientific">Oceanobacillus arenosus</name>
    <dbReference type="NCBI Taxonomy" id="1229153"/>
    <lineage>
        <taxon>Bacteria</taxon>
        <taxon>Bacillati</taxon>
        <taxon>Bacillota</taxon>
        <taxon>Bacilli</taxon>
        <taxon>Bacillales</taxon>
        <taxon>Bacillaceae</taxon>
        <taxon>Oceanobacillus</taxon>
    </lineage>
</organism>
<keyword evidence="1" id="KW-0472">Membrane</keyword>
<keyword evidence="1" id="KW-1133">Transmembrane helix</keyword>
<protein>
    <submittedName>
        <fullName evidence="2">Stage II sporulation protein P</fullName>
    </submittedName>
</protein>
<reference evidence="3" key="1">
    <citation type="submission" date="2017-11" db="EMBL/GenBank/DDBJ databases">
        <authorList>
            <person name="Zhu W."/>
        </authorList>
    </citation>
    <scope>NUCLEOTIDE SEQUENCE [LARGE SCALE GENOMIC DNA]</scope>
    <source>
        <strain evidence="3">CAU 1183</strain>
    </source>
</reference>
<gene>
    <name evidence="2" type="ORF">CWR48_09390</name>
</gene>
<accession>A0A3D8PUL0</accession>
<name>A0A3D8PUL0_9BACI</name>
<dbReference type="Pfam" id="PF07454">
    <property type="entry name" value="SpoIIP"/>
    <property type="match status" value="1"/>
</dbReference>
<dbReference type="NCBIfam" id="TIGR02867">
    <property type="entry name" value="spore_II_P"/>
    <property type="match status" value="1"/>
</dbReference>
<dbReference type="OrthoDB" id="1633470at2"/>
<keyword evidence="3" id="KW-1185">Reference proteome</keyword>
<proteinExistence type="predicted"/>
<feature type="transmembrane region" description="Helical" evidence="1">
    <location>
        <begin position="21"/>
        <end position="40"/>
    </location>
</feature>
<evidence type="ECO:0000313" key="2">
    <source>
        <dbReference type="EMBL" id="RDW19247.1"/>
    </source>
</evidence>
<dbReference type="InterPro" id="IPR010897">
    <property type="entry name" value="Spore_II_P"/>
</dbReference>
<comment type="caution">
    <text evidence="2">The sequence shown here is derived from an EMBL/GenBank/DDBJ whole genome shotgun (WGS) entry which is preliminary data.</text>
</comment>
<keyword evidence="1" id="KW-0812">Transmembrane</keyword>
<evidence type="ECO:0000256" key="1">
    <source>
        <dbReference type="SAM" id="Phobius"/>
    </source>
</evidence>
<dbReference type="AlphaFoldDB" id="A0A3D8PUL0"/>